<evidence type="ECO:0000313" key="2">
    <source>
        <dbReference type="EMBL" id="AYJ87207.1"/>
    </source>
</evidence>
<evidence type="ECO:0000259" key="1">
    <source>
        <dbReference type="Pfam" id="PF13480"/>
    </source>
</evidence>
<feature type="domain" description="BioF2-like acetyltransferase" evidence="1">
    <location>
        <begin position="184"/>
        <end position="318"/>
    </location>
</feature>
<organism evidence="2 3">
    <name type="scientific">Sphingomonas paeninsulae</name>
    <dbReference type="NCBI Taxonomy" id="2319844"/>
    <lineage>
        <taxon>Bacteria</taxon>
        <taxon>Pseudomonadati</taxon>
        <taxon>Pseudomonadota</taxon>
        <taxon>Alphaproteobacteria</taxon>
        <taxon>Sphingomonadales</taxon>
        <taxon>Sphingomonadaceae</taxon>
        <taxon>Sphingomonas</taxon>
    </lineage>
</organism>
<dbReference type="Proteomes" id="UP000276254">
    <property type="component" value="Chromosome"/>
</dbReference>
<dbReference type="InterPro" id="IPR038740">
    <property type="entry name" value="BioF2-like_GNAT_dom"/>
</dbReference>
<dbReference type="Pfam" id="PF13480">
    <property type="entry name" value="Acetyltransf_6"/>
    <property type="match status" value="1"/>
</dbReference>
<name>A0A494TCL7_SPHPE</name>
<protein>
    <submittedName>
        <fullName evidence="2">GNAT family N-acetyltransferase</fullName>
    </submittedName>
</protein>
<dbReference type="AlphaFoldDB" id="A0A494TCL7"/>
<proteinExistence type="predicted"/>
<dbReference type="RefSeq" id="WP_121154277.1">
    <property type="nucleotide sequence ID" value="NZ_CP032829.1"/>
</dbReference>
<keyword evidence="3" id="KW-1185">Reference proteome</keyword>
<dbReference type="KEGG" id="spha:D3Y57_16295"/>
<sequence length="379" mass="42426">MSYVAPPRPETAAVAVETVPLAEIPDSWAQAWDDLAEQASEPAPFAERWFLEPSIRNLPAPIAARMLAVRQGPLLIGMIAVCTGNKYGRTPIRHVQNWQHYHAFLGTPLVRAGFERQFWAAILGELDTAKWAPSFFHVCGLVGQGALLSALKAERRADIVHRSERAFLKSNLSSQAYYELNIRKKKRKEIKRLQLRLAELGEVAFDRLSAHGPVENWIVETWIAEFLELEASGWKGRAGSALRNDPATKTFFEQSIAGAFAMGKLEILRLTLDGRPLALLVNFITPPGSYSFKIAFDENYARYSPGVLIQLENLKILDGTDVEWMDSCAIEDHSMINSIWAERREIVRITVPLKGVGRTLAFYACRALETISAGVRRLL</sequence>
<accession>A0A494TCL7</accession>
<dbReference type="SUPFAM" id="SSF55729">
    <property type="entry name" value="Acyl-CoA N-acyltransferases (Nat)"/>
    <property type="match status" value="1"/>
</dbReference>
<dbReference type="EMBL" id="CP032829">
    <property type="protein sequence ID" value="AYJ87207.1"/>
    <property type="molecule type" value="Genomic_DNA"/>
</dbReference>
<reference evidence="2 3" key="1">
    <citation type="submission" date="2018-09" db="EMBL/GenBank/DDBJ databases">
        <title>Sphingomonas peninsula sp. nov., isolated from fildes peninsula, Antarctic soil.</title>
        <authorList>
            <person name="Yingchao G."/>
        </authorList>
    </citation>
    <scope>NUCLEOTIDE SEQUENCE [LARGE SCALE GENOMIC DNA]</scope>
    <source>
        <strain evidence="2 3">YZ-8</strain>
    </source>
</reference>
<gene>
    <name evidence="2" type="ORF">D3Y57_16295</name>
</gene>
<keyword evidence="2" id="KW-0808">Transferase</keyword>
<dbReference type="OrthoDB" id="213519at2"/>
<dbReference type="InterPro" id="IPR016181">
    <property type="entry name" value="Acyl_CoA_acyltransferase"/>
</dbReference>
<dbReference type="GO" id="GO:0016740">
    <property type="term" value="F:transferase activity"/>
    <property type="evidence" value="ECO:0007669"/>
    <property type="project" value="UniProtKB-KW"/>
</dbReference>
<evidence type="ECO:0000313" key="3">
    <source>
        <dbReference type="Proteomes" id="UP000276254"/>
    </source>
</evidence>